<sequence length="133" mass="14531">MRADPHELVRPPTICSGGDSLSTIWKDDIHRSAARERRIPGESWRLRLSPCCSGVVVPAKEAAEATLLLLYGAVKLVHAEGFVEVNTGGAERKEARQRNSATHSLSMGECLVPLATCWRTAAVRVKISIYQHG</sequence>
<comment type="caution">
    <text evidence="1">The sequence shown here is derived from an EMBL/GenBank/DDBJ whole genome shotgun (WGS) entry which is preliminary data.</text>
</comment>
<name>A0A427A496_ENSVE</name>
<proteinExistence type="predicted"/>
<dbReference type="Proteomes" id="UP000287651">
    <property type="component" value="Unassembled WGS sequence"/>
</dbReference>
<protein>
    <submittedName>
        <fullName evidence="1">Uncharacterized protein</fullName>
    </submittedName>
</protein>
<dbReference type="AlphaFoldDB" id="A0A427A496"/>
<gene>
    <name evidence="1" type="ORF">B296_00029725</name>
</gene>
<evidence type="ECO:0000313" key="2">
    <source>
        <dbReference type="Proteomes" id="UP000287651"/>
    </source>
</evidence>
<dbReference type="EMBL" id="AMZH03003837">
    <property type="protein sequence ID" value="RRT71003.1"/>
    <property type="molecule type" value="Genomic_DNA"/>
</dbReference>
<organism evidence="1 2">
    <name type="scientific">Ensete ventricosum</name>
    <name type="common">Abyssinian banana</name>
    <name type="synonym">Musa ensete</name>
    <dbReference type="NCBI Taxonomy" id="4639"/>
    <lineage>
        <taxon>Eukaryota</taxon>
        <taxon>Viridiplantae</taxon>
        <taxon>Streptophyta</taxon>
        <taxon>Embryophyta</taxon>
        <taxon>Tracheophyta</taxon>
        <taxon>Spermatophyta</taxon>
        <taxon>Magnoliopsida</taxon>
        <taxon>Liliopsida</taxon>
        <taxon>Zingiberales</taxon>
        <taxon>Musaceae</taxon>
        <taxon>Ensete</taxon>
    </lineage>
</organism>
<evidence type="ECO:0000313" key="1">
    <source>
        <dbReference type="EMBL" id="RRT71003.1"/>
    </source>
</evidence>
<reference evidence="1 2" key="1">
    <citation type="journal article" date="2014" name="Agronomy (Basel)">
        <title>A Draft Genome Sequence for Ensete ventricosum, the Drought-Tolerant Tree Against Hunger.</title>
        <authorList>
            <person name="Harrison J."/>
            <person name="Moore K.A."/>
            <person name="Paszkiewicz K."/>
            <person name="Jones T."/>
            <person name="Grant M."/>
            <person name="Ambacheew D."/>
            <person name="Muzemil S."/>
            <person name="Studholme D.J."/>
        </authorList>
    </citation>
    <scope>NUCLEOTIDE SEQUENCE [LARGE SCALE GENOMIC DNA]</scope>
</reference>
<accession>A0A427A496</accession>